<evidence type="ECO:0008006" key="4">
    <source>
        <dbReference type="Google" id="ProtNLM"/>
    </source>
</evidence>
<dbReference type="EMBL" id="JBHTCS010000001">
    <property type="protein sequence ID" value="MFC7446487.1"/>
    <property type="molecule type" value="Genomic_DNA"/>
</dbReference>
<sequence>MTISSLAVAGDNARMGSSHPRSGGPRRRRTFAPEDKLGHLAAYEQACK</sequence>
<evidence type="ECO:0000313" key="3">
    <source>
        <dbReference type="Proteomes" id="UP001596484"/>
    </source>
</evidence>
<reference evidence="3" key="1">
    <citation type="journal article" date="2019" name="Int. J. Syst. Evol. Microbiol.">
        <title>The Global Catalogue of Microorganisms (GCM) 10K type strain sequencing project: providing services to taxonomists for standard genome sequencing and annotation.</title>
        <authorList>
            <consortium name="The Broad Institute Genomics Platform"/>
            <consortium name="The Broad Institute Genome Sequencing Center for Infectious Disease"/>
            <person name="Wu L."/>
            <person name="Ma J."/>
        </authorList>
    </citation>
    <scope>NUCLEOTIDE SEQUENCE [LARGE SCALE GENOMIC DNA]</scope>
    <source>
        <strain evidence="3">ICMP 19430</strain>
    </source>
</reference>
<protein>
    <recommendedName>
        <fullName evidence="4">Transposase</fullName>
    </recommendedName>
</protein>
<dbReference type="RefSeq" id="WP_378400692.1">
    <property type="nucleotide sequence ID" value="NZ_JBHTCS010000001.1"/>
</dbReference>
<proteinExistence type="predicted"/>
<feature type="compositionally biased region" description="Low complexity" evidence="1">
    <location>
        <begin position="14"/>
        <end position="23"/>
    </location>
</feature>
<evidence type="ECO:0000256" key="1">
    <source>
        <dbReference type="SAM" id="MobiDB-lite"/>
    </source>
</evidence>
<dbReference type="Proteomes" id="UP001596484">
    <property type="component" value="Unassembled WGS sequence"/>
</dbReference>
<organism evidence="2 3">
    <name type="scientific">Rhodococcus daqingensis</name>
    <dbReference type="NCBI Taxonomy" id="2479363"/>
    <lineage>
        <taxon>Bacteria</taxon>
        <taxon>Bacillati</taxon>
        <taxon>Actinomycetota</taxon>
        <taxon>Actinomycetes</taxon>
        <taxon>Mycobacteriales</taxon>
        <taxon>Nocardiaceae</taxon>
        <taxon>Rhodococcus</taxon>
    </lineage>
</organism>
<evidence type="ECO:0000313" key="2">
    <source>
        <dbReference type="EMBL" id="MFC7446487.1"/>
    </source>
</evidence>
<feature type="region of interest" description="Disordered" evidence="1">
    <location>
        <begin position="1"/>
        <end position="38"/>
    </location>
</feature>
<name>A0ABW2RRP3_9NOCA</name>
<comment type="caution">
    <text evidence="2">The sequence shown here is derived from an EMBL/GenBank/DDBJ whole genome shotgun (WGS) entry which is preliminary data.</text>
</comment>
<accession>A0ABW2RRP3</accession>
<gene>
    <name evidence="2" type="ORF">ACFQS9_01145</name>
</gene>
<keyword evidence="3" id="KW-1185">Reference proteome</keyword>